<dbReference type="FunFam" id="2.60.40.10:FF:000338">
    <property type="entry name" value="intercellular adhesion molecule 5"/>
    <property type="match status" value="1"/>
</dbReference>
<keyword evidence="7 12" id="KW-1133">Transmembrane helix</keyword>
<keyword evidence="3 12" id="KW-0812">Transmembrane</keyword>
<feature type="non-terminal residue" evidence="14">
    <location>
        <position position="1"/>
    </location>
</feature>
<keyword evidence="10" id="KW-0325">Glycoprotein</keyword>
<dbReference type="EMBL" id="JBFSEQ010000011">
    <property type="protein sequence ID" value="KAL2764792.1"/>
    <property type="molecule type" value="Genomic_DNA"/>
</dbReference>
<dbReference type="InterPro" id="IPR013768">
    <property type="entry name" value="ICAM_N"/>
</dbReference>
<keyword evidence="15" id="KW-1185">Reference proteome</keyword>
<keyword evidence="6" id="KW-0130">Cell adhesion</keyword>
<comment type="similarity">
    <text evidence="2">Belongs to the immunoglobulin superfamily. ICAM family.</text>
</comment>
<dbReference type="InterPro" id="IPR036179">
    <property type="entry name" value="Ig-like_dom_sf"/>
</dbReference>
<dbReference type="PRINTS" id="PR01472">
    <property type="entry name" value="ICAMVCAM1"/>
</dbReference>
<dbReference type="AlphaFoldDB" id="A0ABD2DDJ3"/>
<evidence type="ECO:0000256" key="9">
    <source>
        <dbReference type="ARBA" id="ARBA00023157"/>
    </source>
</evidence>
<comment type="subcellular location">
    <subcellularLocation>
        <location evidence="1">Membrane</location>
        <topology evidence="1">Single-pass type I membrane protein</topology>
    </subcellularLocation>
</comment>
<evidence type="ECO:0000256" key="4">
    <source>
        <dbReference type="ARBA" id="ARBA00022729"/>
    </source>
</evidence>
<dbReference type="PANTHER" id="PTHR13771:SF3">
    <property type="entry name" value="INTERCELLULAR ADHESION MOLECULE 2"/>
    <property type="match status" value="1"/>
</dbReference>
<evidence type="ECO:0000256" key="12">
    <source>
        <dbReference type="SAM" id="Phobius"/>
    </source>
</evidence>
<dbReference type="InterPro" id="IPR047012">
    <property type="entry name" value="ICAM_VCAM"/>
</dbReference>
<evidence type="ECO:0000256" key="7">
    <source>
        <dbReference type="ARBA" id="ARBA00022989"/>
    </source>
</evidence>
<keyword evidence="4" id="KW-0732">Signal</keyword>
<dbReference type="GO" id="GO:0016020">
    <property type="term" value="C:membrane"/>
    <property type="evidence" value="ECO:0007669"/>
    <property type="project" value="UniProtKB-SubCell"/>
</dbReference>
<reference evidence="14 15" key="1">
    <citation type="journal article" date="2024" name="G3 (Bethesda)">
        <title>A hybrid genome assembly of the endangered aye-aye (Daubentonia madagascariensis).</title>
        <authorList>
            <person name="Versoza C.J."/>
            <person name="Pfeifer S.P."/>
        </authorList>
    </citation>
    <scope>NUCLEOTIDE SEQUENCE [LARGE SCALE GENOMIC DNA]</scope>
    <source>
        <strain evidence="14">6821</strain>
    </source>
</reference>
<keyword evidence="5" id="KW-0677">Repeat</keyword>
<sequence>SGEKAFEVYTWPERLVVEQEESQEVNCSTDCDQPETGGLETRLTKTLLAQEAQWKYYLISNISEDTVLYCHFTCSGKQRSKGLNVIVYKPPKQVMLKLQPTWVAAGKSFTIECRVPAVEPLESLTLILLRGSETLHNQTFGRENPAPQEATATFNSTAHREDRHYNFSCMAVLDLKSHGGRVFSSVSHPQTLEVYEPRQDSQMVIIIIVVSVLLFLFVTSILLCFVFSQRWRQRRTGTYGVHAAWMRLQRAFQAQ</sequence>
<dbReference type="SUPFAM" id="SSF48726">
    <property type="entry name" value="Immunoglobulin"/>
    <property type="match status" value="2"/>
</dbReference>
<keyword evidence="9" id="KW-1015">Disulfide bond</keyword>
<feature type="transmembrane region" description="Helical" evidence="12">
    <location>
        <begin position="203"/>
        <end position="227"/>
    </location>
</feature>
<evidence type="ECO:0000256" key="5">
    <source>
        <dbReference type="ARBA" id="ARBA00022737"/>
    </source>
</evidence>
<evidence type="ECO:0000256" key="11">
    <source>
        <dbReference type="ARBA" id="ARBA00023319"/>
    </source>
</evidence>
<evidence type="ECO:0000256" key="1">
    <source>
        <dbReference type="ARBA" id="ARBA00004479"/>
    </source>
</evidence>
<evidence type="ECO:0000256" key="10">
    <source>
        <dbReference type="ARBA" id="ARBA00023180"/>
    </source>
</evidence>
<proteinExistence type="inferred from homology"/>
<dbReference type="PANTHER" id="PTHR13771">
    <property type="entry name" value="INTERCELLULAR ADHESION MOLECULE"/>
    <property type="match status" value="1"/>
</dbReference>
<organism evidence="14 15">
    <name type="scientific">Daubentonia madagascariensis</name>
    <name type="common">Aye-aye</name>
    <name type="synonym">Sciurus madagascariensis</name>
    <dbReference type="NCBI Taxonomy" id="31869"/>
    <lineage>
        <taxon>Eukaryota</taxon>
        <taxon>Metazoa</taxon>
        <taxon>Chordata</taxon>
        <taxon>Craniata</taxon>
        <taxon>Vertebrata</taxon>
        <taxon>Euteleostomi</taxon>
        <taxon>Mammalia</taxon>
        <taxon>Eutheria</taxon>
        <taxon>Euarchontoglires</taxon>
        <taxon>Primates</taxon>
        <taxon>Strepsirrhini</taxon>
        <taxon>Chiromyiformes</taxon>
        <taxon>Daubentoniidae</taxon>
        <taxon>Daubentonia</taxon>
    </lineage>
</organism>
<feature type="non-terminal residue" evidence="14">
    <location>
        <position position="255"/>
    </location>
</feature>
<evidence type="ECO:0000259" key="13">
    <source>
        <dbReference type="Pfam" id="PF03921"/>
    </source>
</evidence>
<evidence type="ECO:0000256" key="6">
    <source>
        <dbReference type="ARBA" id="ARBA00022889"/>
    </source>
</evidence>
<evidence type="ECO:0000313" key="15">
    <source>
        <dbReference type="Proteomes" id="UP001610411"/>
    </source>
</evidence>
<name>A0ABD2DDJ3_DAUMA</name>
<gene>
    <name evidence="14" type="ORF">WCI35_026554</name>
</gene>
<dbReference type="EMBL" id="JBFSEQ010000011">
    <property type="protein sequence ID" value="KAL2764793.1"/>
    <property type="molecule type" value="Genomic_DNA"/>
</dbReference>
<evidence type="ECO:0000256" key="8">
    <source>
        <dbReference type="ARBA" id="ARBA00023136"/>
    </source>
</evidence>
<dbReference type="Proteomes" id="UP001610411">
    <property type="component" value="Unassembled WGS sequence"/>
</dbReference>
<comment type="caution">
    <text evidence="14">The sequence shown here is derived from an EMBL/GenBank/DDBJ whole genome shotgun (WGS) entry which is preliminary data.</text>
</comment>
<evidence type="ECO:0000256" key="2">
    <source>
        <dbReference type="ARBA" id="ARBA00005925"/>
    </source>
</evidence>
<dbReference type="Pfam" id="PF03921">
    <property type="entry name" value="ICAM_N"/>
    <property type="match status" value="1"/>
</dbReference>
<feature type="domain" description="Intercellular adhesion molecule N-terminal" evidence="13">
    <location>
        <begin position="3"/>
        <end position="93"/>
    </location>
</feature>
<accession>A0ABD2DDJ3</accession>
<dbReference type="GO" id="GO:0007155">
    <property type="term" value="P:cell adhesion"/>
    <property type="evidence" value="ECO:0007669"/>
    <property type="project" value="UniProtKB-KW"/>
</dbReference>
<dbReference type="FunFam" id="2.60.40.10:FF:000194">
    <property type="entry name" value="Intercellular adhesion molecule 1"/>
    <property type="match status" value="1"/>
</dbReference>
<evidence type="ECO:0000256" key="3">
    <source>
        <dbReference type="ARBA" id="ARBA00022692"/>
    </source>
</evidence>
<keyword evidence="8 12" id="KW-0472">Membrane</keyword>
<evidence type="ECO:0000313" key="14">
    <source>
        <dbReference type="EMBL" id="KAL2764792.1"/>
    </source>
</evidence>
<dbReference type="InterPro" id="IPR013783">
    <property type="entry name" value="Ig-like_fold"/>
</dbReference>
<dbReference type="InterPro" id="IPR003987">
    <property type="entry name" value="ICAM_VCAM_N"/>
</dbReference>
<protein>
    <submittedName>
        <fullName evidence="14">Intercellular adhesion molecule 2</fullName>
    </submittedName>
</protein>
<keyword evidence="11" id="KW-0393">Immunoglobulin domain</keyword>
<dbReference type="Gene3D" id="2.60.40.10">
    <property type="entry name" value="Immunoglobulins"/>
    <property type="match status" value="2"/>
</dbReference>